<feature type="region of interest" description="Disordered" evidence="1">
    <location>
        <begin position="1"/>
        <end position="40"/>
    </location>
</feature>
<proteinExistence type="predicted"/>
<dbReference type="InterPro" id="IPR010730">
    <property type="entry name" value="HET"/>
</dbReference>
<evidence type="ECO:0000256" key="1">
    <source>
        <dbReference type="SAM" id="MobiDB-lite"/>
    </source>
</evidence>
<evidence type="ECO:0000313" key="4">
    <source>
        <dbReference type="Proteomes" id="UP000054544"/>
    </source>
</evidence>
<sequence length="560" mass="62325">MNASLSSVPGSAPPASGGPNQSAVNADAERRRRPQMPYSDRPLIEIHGDLEAVRGQMLEISTIMKERTAGQVAASSLRFLLPCSSGTVSCQAAATDLENQSLDHNLYWNVEQSDVQLVADIRATSPLYILDRSTNSEEVLRSSNCPPHILRRAIRYAASQGCSLIWVDQECIHQQDRNDKENGIQSMDSVFANSLFPVGILRTRIETQEHLDAVAMFVSNQMQRFGELLMSGGLAQAPWDTSSDPLLREIPWTVDQQLWMLETLAIIVSDSWFTRSWITQELICSSDMVLLFEFDVSLNPAEALESASRGDVQISVKQLLNVIWWAMMPHNLALLAEMPEERNNILLVFWKLFPFTRPIPTGQLRNTCTFLSAWNFIQTTHNSRIADRLAIMGNLCNYPMRINSVEAETRSLNFSTCMITQALLNGDLEVLLHQPFLIADAIQKWPSSEEPNNTAFSLANNTDKSVQEVLAMDPTRAMRFASAMQAAMDHVPGYAVGAVSKVYDWASMWNAYIVNIGGSRGQVAMELAKNFGNIKLLVQDAAMTIEGAGKDVPEQVKERV</sequence>
<dbReference type="AlphaFoldDB" id="A0A0D9NIM7"/>
<name>A0A0D9NIM7_METAN</name>
<dbReference type="Proteomes" id="UP000054544">
    <property type="component" value="Unassembled WGS sequence"/>
</dbReference>
<gene>
    <name evidence="3" type="ORF">H634G_10987</name>
</gene>
<dbReference type="Pfam" id="PF06985">
    <property type="entry name" value="HET"/>
    <property type="match status" value="1"/>
</dbReference>
<dbReference type="PANTHER" id="PTHR43712">
    <property type="entry name" value="PUTATIVE (AFU_ORTHOLOGUE AFUA_4G14580)-RELATED"/>
    <property type="match status" value="1"/>
</dbReference>
<dbReference type="EMBL" id="KE384781">
    <property type="protein sequence ID" value="KJK73751.1"/>
    <property type="molecule type" value="Genomic_DNA"/>
</dbReference>
<keyword evidence="4" id="KW-1185">Reference proteome</keyword>
<evidence type="ECO:0000259" key="2">
    <source>
        <dbReference type="Pfam" id="PF06985"/>
    </source>
</evidence>
<accession>A0A0D9NIM7</accession>
<feature type="compositionally biased region" description="Low complexity" evidence="1">
    <location>
        <begin position="1"/>
        <end position="23"/>
    </location>
</feature>
<dbReference type="Gene3D" id="3.40.50.150">
    <property type="entry name" value="Vaccinia Virus protein VP39"/>
    <property type="match status" value="1"/>
</dbReference>
<feature type="domain" description="Heterokaryon incompatibility" evidence="2">
    <location>
        <begin position="145"/>
        <end position="281"/>
    </location>
</feature>
<organism evidence="3 4">
    <name type="scientific">Metarhizium anisopliae BRIP 53293</name>
    <dbReference type="NCBI Taxonomy" id="1291518"/>
    <lineage>
        <taxon>Eukaryota</taxon>
        <taxon>Fungi</taxon>
        <taxon>Dikarya</taxon>
        <taxon>Ascomycota</taxon>
        <taxon>Pezizomycotina</taxon>
        <taxon>Sordariomycetes</taxon>
        <taxon>Hypocreomycetidae</taxon>
        <taxon>Hypocreales</taxon>
        <taxon>Clavicipitaceae</taxon>
        <taxon>Metarhizium</taxon>
    </lineage>
</organism>
<dbReference type="InterPro" id="IPR029063">
    <property type="entry name" value="SAM-dependent_MTases_sf"/>
</dbReference>
<reference evidence="4" key="1">
    <citation type="journal article" date="2014" name="BMC Genomics">
        <title>The genome sequence of the biocontrol fungus Metarhizium anisopliae and comparative genomics of Metarhizium species.</title>
        <authorList>
            <person name="Pattemore J.A."/>
            <person name="Hane J.K."/>
            <person name="Williams A.H."/>
            <person name="Wilson B.A."/>
            <person name="Stodart B.J."/>
            <person name="Ash G.J."/>
        </authorList>
    </citation>
    <scope>NUCLEOTIDE SEQUENCE [LARGE SCALE GENOMIC DNA]</scope>
    <source>
        <strain evidence="4">BRIP 53293</strain>
    </source>
</reference>
<protein>
    <recommendedName>
        <fullName evidence="2">Heterokaryon incompatibility domain-containing protein</fullName>
    </recommendedName>
</protein>
<evidence type="ECO:0000313" key="3">
    <source>
        <dbReference type="EMBL" id="KJK73751.1"/>
    </source>
</evidence>
<dbReference type="PANTHER" id="PTHR43712:SF5">
    <property type="entry name" value="O-METHYLTRANSFERASE ASQN-RELATED"/>
    <property type="match status" value="1"/>
</dbReference>